<dbReference type="PANTHER" id="PTHR23028">
    <property type="entry name" value="ACETYLTRANSFERASE"/>
    <property type="match status" value="1"/>
</dbReference>
<dbReference type="Proteomes" id="UP000566819">
    <property type="component" value="Unassembled WGS sequence"/>
</dbReference>
<evidence type="ECO:0000256" key="1">
    <source>
        <dbReference type="SAM" id="Phobius"/>
    </source>
</evidence>
<comment type="caution">
    <text evidence="3">The sequence shown here is derived from an EMBL/GenBank/DDBJ whole genome shotgun (WGS) entry which is preliminary data.</text>
</comment>
<dbReference type="OrthoDB" id="5819582at2759"/>
<keyword evidence="4" id="KW-1185">Reference proteome</keyword>
<dbReference type="AlphaFoldDB" id="A0A8H4RYL4"/>
<feature type="domain" description="Acyltransferase 3" evidence="2">
    <location>
        <begin position="61"/>
        <end position="303"/>
    </location>
</feature>
<accession>A0A8H4RYL4</accession>
<dbReference type="InterPro" id="IPR002656">
    <property type="entry name" value="Acyl_transf_3_dom"/>
</dbReference>
<dbReference type="GO" id="GO:0016747">
    <property type="term" value="F:acyltransferase activity, transferring groups other than amino-acyl groups"/>
    <property type="evidence" value="ECO:0007669"/>
    <property type="project" value="InterPro"/>
</dbReference>
<gene>
    <name evidence="3" type="ORF">G7Y89_g1195</name>
</gene>
<keyword evidence="1" id="KW-1133">Transmembrane helix</keyword>
<sequence>MLPINSISNGGLLENGQWEEIKPDVQISTLSRVKSWCTRLARPAFLTRSKGSNNKSLRKTAWLDGLRGFAAFLVYWHHHQLWARDGIRADKILENSFGYKDQYYFVCLPGIRTFFTGGHFAVTTFFVISGYVLSAKPLSLIHAGEYTKLGDNLASALFRRWIRLNVPIFVTMFIYMTTLHVFGIWIASHAHQRTYWDEVWKFYVEFKNFSFVFRTGGEPFFSYDVHLWSIPVEFRGSIAIYTSVLAFSRCTRNARLACEVGLIYYFIYIADGWFCALFTGGMLLCDLDLLSESDNLPSFLTILSPFKKSRPSTSSSQSPST</sequence>
<proteinExistence type="predicted"/>
<dbReference type="Pfam" id="PF01757">
    <property type="entry name" value="Acyl_transf_3"/>
    <property type="match status" value="1"/>
</dbReference>
<evidence type="ECO:0000313" key="3">
    <source>
        <dbReference type="EMBL" id="KAF4636877.1"/>
    </source>
</evidence>
<protein>
    <recommendedName>
        <fullName evidence="2">Acyltransferase 3 domain-containing protein</fullName>
    </recommendedName>
</protein>
<name>A0A8H4RYL4_9HELO</name>
<organism evidence="3 4">
    <name type="scientific">Cudoniella acicularis</name>
    <dbReference type="NCBI Taxonomy" id="354080"/>
    <lineage>
        <taxon>Eukaryota</taxon>
        <taxon>Fungi</taxon>
        <taxon>Dikarya</taxon>
        <taxon>Ascomycota</taxon>
        <taxon>Pezizomycotina</taxon>
        <taxon>Leotiomycetes</taxon>
        <taxon>Helotiales</taxon>
        <taxon>Tricladiaceae</taxon>
        <taxon>Cudoniella</taxon>
    </lineage>
</organism>
<dbReference type="EMBL" id="JAAMPI010000045">
    <property type="protein sequence ID" value="KAF4636877.1"/>
    <property type="molecule type" value="Genomic_DNA"/>
</dbReference>
<feature type="transmembrane region" description="Helical" evidence="1">
    <location>
        <begin position="262"/>
        <end position="285"/>
    </location>
</feature>
<dbReference type="InterPro" id="IPR050879">
    <property type="entry name" value="Acyltransferase_3"/>
</dbReference>
<keyword evidence="1" id="KW-0472">Membrane</keyword>
<evidence type="ECO:0000313" key="4">
    <source>
        <dbReference type="Proteomes" id="UP000566819"/>
    </source>
</evidence>
<feature type="transmembrane region" description="Helical" evidence="1">
    <location>
        <begin position="166"/>
        <end position="187"/>
    </location>
</feature>
<keyword evidence="1" id="KW-0812">Transmembrane</keyword>
<evidence type="ECO:0000259" key="2">
    <source>
        <dbReference type="Pfam" id="PF01757"/>
    </source>
</evidence>
<dbReference type="PANTHER" id="PTHR23028:SF125">
    <property type="entry name" value="ACYLTRANSFERASE"/>
    <property type="match status" value="1"/>
</dbReference>
<reference evidence="3 4" key="1">
    <citation type="submission" date="2020-03" db="EMBL/GenBank/DDBJ databases">
        <title>Draft Genome Sequence of Cudoniella acicularis.</title>
        <authorList>
            <person name="Buettner E."/>
            <person name="Kellner H."/>
        </authorList>
    </citation>
    <scope>NUCLEOTIDE SEQUENCE [LARGE SCALE GENOMIC DNA]</scope>
    <source>
        <strain evidence="3 4">DSM 108380</strain>
    </source>
</reference>